<reference evidence="2" key="1">
    <citation type="submission" date="2013-11" db="EMBL/GenBank/DDBJ databases">
        <title>The Genome Sequence of Phytophthora parasitica CJ05E6.</title>
        <authorList>
            <consortium name="The Broad Institute Genomics Platform"/>
            <person name="Russ C."/>
            <person name="Tyler B."/>
            <person name="Panabieres F."/>
            <person name="Shan W."/>
            <person name="Tripathy S."/>
            <person name="Grunwald N."/>
            <person name="Machado M."/>
            <person name="Johnson C.S."/>
            <person name="Arredondo F."/>
            <person name="Hong C."/>
            <person name="Coffey M."/>
            <person name="Young S.K."/>
            <person name="Zeng Q."/>
            <person name="Gargeya S."/>
            <person name="Fitzgerald M."/>
            <person name="Abouelleil A."/>
            <person name="Alvarado L."/>
            <person name="Chapman S.B."/>
            <person name="Gainer-Dewar J."/>
            <person name="Goldberg J."/>
            <person name="Griggs A."/>
            <person name="Gujja S."/>
            <person name="Hansen M."/>
            <person name="Howarth C."/>
            <person name="Imamovic A."/>
            <person name="Ireland A."/>
            <person name="Larimer J."/>
            <person name="McCowan C."/>
            <person name="Murphy C."/>
            <person name="Pearson M."/>
            <person name="Poon T.W."/>
            <person name="Priest M."/>
            <person name="Roberts A."/>
            <person name="Saif S."/>
            <person name="Shea T."/>
            <person name="Sykes S."/>
            <person name="Wortman J."/>
            <person name="Nusbaum C."/>
            <person name="Birren B."/>
        </authorList>
    </citation>
    <scope>NUCLEOTIDE SEQUENCE [LARGE SCALE GENOMIC DNA]</scope>
    <source>
        <strain evidence="2">CJ05E6</strain>
    </source>
</reference>
<dbReference type="Proteomes" id="UP000053864">
    <property type="component" value="Unassembled WGS sequence"/>
</dbReference>
<sequence length="113" mass="12657">MAEDFTFKVASPTRFLGRPKQTSKSKKASRRKHVEMVQVDSDLYSSGLSLSIVSKAVEKPTHLREVGIYSFQVRAVRVQQNSQSSNCPQDSKVAFRKNSPCPIDHSDVPEAVY</sequence>
<proteinExistence type="predicted"/>
<dbReference type="VEuPathDB" id="FungiDB:PPTG_21115"/>
<dbReference type="EMBL" id="KI673299">
    <property type="protein sequence ID" value="ETL38369.1"/>
    <property type="molecule type" value="Genomic_DNA"/>
</dbReference>
<protein>
    <submittedName>
        <fullName evidence="2">Uncharacterized protein</fullName>
    </submittedName>
</protein>
<gene>
    <name evidence="2" type="ORF">L916_10044</name>
</gene>
<evidence type="ECO:0000313" key="2">
    <source>
        <dbReference type="EMBL" id="ETL38369.1"/>
    </source>
</evidence>
<feature type="compositionally biased region" description="Basic and acidic residues" evidence="1">
    <location>
        <begin position="104"/>
        <end position="113"/>
    </location>
</feature>
<feature type="compositionally biased region" description="Polar residues" evidence="1">
    <location>
        <begin position="80"/>
        <end position="89"/>
    </location>
</feature>
<accession>W2IW20</accession>
<organism evidence="2">
    <name type="scientific">Phytophthora nicotianae</name>
    <name type="common">Potato buckeye rot agent</name>
    <name type="synonym">Phytophthora parasitica</name>
    <dbReference type="NCBI Taxonomy" id="4792"/>
    <lineage>
        <taxon>Eukaryota</taxon>
        <taxon>Sar</taxon>
        <taxon>Stramenopiles</taxon>
        <taxon>Oomycota</taxon>
        <taxon>Peronosporomycetes</taxon>
        <taxon>Peronosporales</taxon>
        <taxon>Peronosporaceae</taxon>
        <taxon>Phytophthora</taxon>
    </lineage>
</organism>
<feature type="region of interest" description="Disordered" evidence="1">
    <location>
        <begin position="80"/>
        <end position="113"/>
    </location>
</feature>
<evidence type="ECO:0000256" key="1">
    <source>
        <dbReference type="SAM" id="MobiDB-lite"/>
    </source>
</evidence>
<name>W2IW20_PHYNI</name>
<dbReference type="AlphaFoldDB" id="W2IW20"/>